<accession>A0A1H1EQE2</accession>
<protein>
    <submittedName>
        <fullName evidence="2">Uncharacterized protein</fullName>
    </submittedName>
</protein>
<dbReference type="Proteomes" id="UP000183487">
    <property type="component" value="Unassembled WGS sequence"/>
</dbReference>
<sequence length="55" mass="5350">MTISNTLTSTALPGLTPKPAAKPAAPSNPVATTPKATATPSLPTGLVGHNVNTTA</sequence>
<reference evidence="3" key="1">
    <citation type="submission" date="2016-10" db="EMBL/GenBank/DDBJ databases">
        <authorList>
            <person name="Varghese N."/>
        </authorList>
    </citation>
    <scope>NUCLEOTIDE SEQUENCE [LARGE SCALE GENOMIC DNA]</scope>
    <source>
        <strain evidence="3">GAS106B</strain>
    </source>
</reference>
<evidence type="ECO:0000313" key="2">
    <source>
        <dbReference type="EMBL" id="SDQ90957.1"/>
    </source>
</evidence>
<dbReference type="AlphaFoldDB" id="A0A1H1EQE2"/>
<evidence type="ECO:0000256" key="1">
    <source>
        <dbReference type="SAM" id="MobiDB-lite"/>
    </source>
</evidence>
<feature type="region of interest" description="Disordered" evidence="1">
    <location>
        <begin position="1"/>
        <end position="55"/>
    </location>
</feature>
<keyword evidence="3" id="KW-1185">Reference proteome</keyword>
<gene>
    <name evidence="2" type="ORF">SAMN05443245_3222</name>
</gene>
<organism evidence="2 3">
    <name type="scientific">Paraburkholderia fungorum</name>
    <dbReference type="NCBI Taxonomy" id="134537"/>
    <lineage>
        <taxon>Bacteria</taxon>
        <taxon>Pseudomonadati</taxon>
        <taxon>Pseudomonadota</taxon>
        <taxon>Betaproteobacteria</taxon>
        <taxon>Burkholderiales</taxon>
        <taxon>Burkholderiaceae</taxon>
        <taxon>Paraburkholderia</taxon>
    </lineage>
</organism>
<name>A0A1H1EQE2_9BURK</name>
<dbReference type="EMBL" id="FNKP01000001">
    <property type="protein sequence ID" value="SDQ90957.1"/>
    <property type="molecule type" value="Genomic_DNA"/>
</dbReference>
<feature type="compositionally biased region" description="Low complexity" evidence="1">
    <location>
        <begin position="10"/>
        <end position="44"/>
    </location>
</feature>
<proteinExistence type="predicted"/>
<evidence type="ECO:0000313" key="3">
    <source>
        <dbReference type="Proteomes" id="UP000183487"/>
    </source>
</evidence>